<feature type="compositionally biased region" description="Basic and acidic residues" evidence="1">
    <location>
        <begin position="41"/>
        <end position="61"/>
    </location>
</feature>
<accession>A0A388T329</accession>
<proteinExistence type="predicted"/>
<organism evidence="2 3">
    <name type="scientific">Streptomyces spongiicola</name>
    <dbReference type="NCBI Taxonomy" id="1690221"/>
    <lineage>
        <taxon>Bacteria</taxon>
        <taxon>Bacillati</taxon>
        <taxon>Actinomycetota</taxon>
        <taxon>Actinomycetes</taxon>
        <taxon>Kitasatosporales</taxon>
        <taxon>Streptomycetaceae</taxon>
        <taxon>Streptomyces</taxon>
    </lineage>
</organism>
<name>A0A388T329_9ACTN</name>
<reference evidence="2 3" key="1">
    <citation type="submission" date="2018-07" db="EMBL/GenBank/DDBJ databases">
        <title>Whole Genome Shotgun Sequence of Streptomyces spongiicola strain 531S.</title>
        <authorList>
            <person name="Dohra H."/>
            <person name="Kodani S."/>
        </authorList>
    </citation>
    <scope>NUCLEOTIDE SEQUENCE [LARGE SCALE GENOMIC DNA]</scope>
    <source>
        <strain evidence="2 3">531S</strain>
    </source>
</reference>
<dbReference type="AlphaFoldDB" id="A0A388T329"/>
<protein>
    <submittedName>
        <fullName evidence="2">Uncharacterized protein</fullName>
    </submittedName>
</protein>
<evidence type="ECO:0000313" key="3">
    <source>
        <dbReference type="Proteomes" id="UP000265354"/>
    </source>
</evidence>
<feature type="region of interest" description="Disordered" evidence="1">
    <location>
        <begin position="1"/>
        <end position="61"/>
    </location>
</feature>
<dbReference type="Proteomes" id="UP000265354">
    <property type="component" value="Unassembled WGS sequence"/>
</dbReference>
<evidence type="ECO:0000313" key="2">
    <source>
        <dbReference type="EMBL" id="GBQ03338.1"/>
    </source>
</evidence>
<dbReference type="EMBL" id="BGZL01000017">
    <property type="protein sequence ID" value="GBQ03338.1"/>
    <property type="molecule type" value="Genomic_DNA"/>
</dbReference>
<sequence>MWLRNRNLRERKYGGAKPRGKRGGGERRASGHLSLESSDSAVREASGKPPDVLKHCKEPHL</sequence>
<gene>
    <name evidence="2" type="ORF">SSP531S_48090</name>
</gene>
<comment type="caution">
    <text evidence="2">The sequence shown here is derived from an EMBL/GenBank/DDBJ whole genome shotgun (WGS) entry which is preliminary data.</text>
</comment>
<evidence type="ECO:0000256" key="1">
    <source>
        <dbReference type="SAM" id="MobiDB-lite"/>
    </source>
</evidence>